<sequence length="97" mass="11224">TRSRVNVARQVKQKVGIELLMHPAQSPNLNALEGVWDIIKQRLRSVAYEDIEQLKAIAQEAWQNITQEQIQARINEIPERIKILASGDGRRIRSKLW</sequence>
<dbReference type="Gene3D" id="3.30.420.10">
    <property type="entry name" value="Ribonuclease H-like superfamily/Ribonuclease H"/>
    <property type="match status" value="1"/>
</dbReference>
<dbReference type="AlphaFoldDB" id="A0A6G1GIJ2"/>
<feature type="domain" description="Tc1-like transposase DDE" evidence="1">
    <location>
        <begin position="12"/>
        <end position="55"/>
    </location>
</feature>
<proteinExistence type="predicted"/>
<accession>A0A6G1GIJ2</accession>
<evidence type="ECO:0000313" key="3">
    <source>
        <dbReference type="Proteomes" id="UP000800041"/>
    </source>
</evidence>
<dbReference type="Proteomes" id="UP000800041">
    <property type="component" value="Unassembled WGS sequence"/>
</dbReference>
<reference evidence="2" key="1">
    <citation type="journal article" date="2020" name="Stud. Mycol.">
        <title>101 Dothideomycetes genomes: a test case for predicting lifestyles and emergence of pathogens.</title>
        <authorList>
            <person name="Haridas S."/>
            <person name="Albert R."/>
            <person name="Binder M."/>
            <person name="Bloem J."/>
            <person name="Labutti K."/>
            <person name="Salamov A."/>
            <person name="Andreopoulos B."/>
            <person name="Baker S."/>
            <person name="Barry K."/>
            <person name="Bills G."/>
            <person name="Bluhm B."/>
            <person name="Cannon C."/>
            <person name="Castanera R."/>
            <person name="Culley D."/>
            <person name="Daum C."/>
            <person name="Ezra D."/>
            <person name="Gonzalez J."/>
            <person name="Henrissat B."/>
            <person name="Kuo A."/>
            <person name="Liang C."/>
            <person name="Lipzen A."/>
            <person name="Lutzoni F."/>
            <person name="Magnuson J."/>
            <person name="Mondo S."/>
            <person name="Nolan M."/>
            <person name="Ohm R."/>
            <person name="Pangilinan J."/>
            <person name="Park H.-J."/>
            <person name="Ramirez L."/>
            <person name="Alfaro M."/>
            <person name="Sun H."/>
            <person name="Tritt A."/>
            <person name="Yoshinaga Y."/>
            <person name="Zwiers L.-H."/>
            <person name="Turgeon B."/>
            <person name="Goodwin S."/>
            <person name="Spatafora J."/>
            <person name="Crous P."/>
            <person name="Grigoriev I."/>
        </authorList>
    </citation>
    <scope>NUCLEOTIDE SEQUENCE</scope>
    <source>
        <strain evidence="2">CBS 113979</strain>
    </source>
</reference>
<evidence type="ECO:0000259" key="1">
    <source>
        <dbReference type="Pfam" id="PF13358"/>
    </source>
</evidence>
<feature type="non-terminal residue" evidence="2">
    <location>
        <position position="1"/>
    </location>
</feature>
<organism evidence="2 3">
    <name type="scientific">Aulographum hederae CBS 113979</name>
    <dbReference type="NCBI Taxonomy" id="1176131"/>
    <lineage>
        <taxon>Eukaryota</taxon>
        <taxon>Fungi</taxon>
        <taxon>Dikarya</taxon>
        <taxon>Ascomycota</taxon>
        <taxon>Pezizomycotina</taxon>
        <taxon>Dothideomycetes</taxon>
        <taxon>Pleosporomycetidae</taxon>
        <taxon>Aulographales</taxon>
        <taxon>Aulographaceae</taxon>
    </lineage>
</organism>
<dbReference type="EMBL" id="ML977234">
    <property type="protein sequence ID" value="KAF1980650.1"/>
    <property type="molecule type" value="Genomic_DNA"/>
</dbReference>
<protein>
    <recommendedName>
        <fullName evidence="1">Tc1-like transposase DDE domain-containing protein</fullName>
    </recommendedName>
</protein>
<gene>
    <name evidence="2" type="ORF">K402DRAFT_343978</name>
</gene>
<dbReference type="Pfam" id="PF13358">
    <property type="entry name" value="DDE_3"/>
    <property type="match status" value="1"/>
</dbReference>
<dbReference type="InterPro" id="IPR036397">
    <property type="entry name" value="RNaseH_sf"/>
</dbReference>
<dbReference type="InterPro" id="IPR038717">
    <property type="entry name" value="Tc1-like_DDE_dom"/>
</dbReference>
<name>A0A6G1GIJ2_9PEZI</name>
<dbReference type="OrthoDB" id="5410741at2759"/>
<evidence type="ECO:0000313" key="2">
    <source>
        <dbReference type="EMBL" id="KAF1980650.1"/>
    </source>
</evidence>
<dbReference type="GO" id="GO:0003676">
    <property type="term" value="F:nucleic acid binding"/>
    <property type="evidence" value="ECO:0007669"/>
    <property type="project" value="InterPro"/>
</dbReference>
<keyword evidence="3" id="KW-1185">Reference proteome</keyword>